<dbReference type="InterPro" id="IPR036388">
    <property type="entry name" value="WH-like_DNA-bd_sf"/>
</dbReference>
<dbReference type="InterPro" id="IPR036390">
    <property type="entry name" value="WH_DNA-bd_sf"/>
</dbReference>
<dbReference type="Pfam" id="PF01047">
    <property type="entry name" value="MarR"/>
    <property type="match status" value="1"/>
</dbReference>
<evidence type="ECO:0000313" key="3">
    <source>
        <dbReference type="EMBL" id="KJE21978.1"/>
    </source>
</evidence>
<proteinExistence type="predicted"/>
<dbReference type="GO" id="GO:0006950">
    <property type="term" value="P:response to stress"/>
    <property type="evidence" value="ECO:0007669"/>
    <property type="project" value="TreeGrafter"/>
</dbReference>
<evidence type="ECO:0000259" key="2">
    <source>
        <dbReference type="PROSITE" id="PS50995"/>
    </source>
</evidence>
<keyword evidence="4" id="KW-1185">Reference proteome</keyword>
<dbReference type="PANTHER" id="PTHR33164">
    <property type="entry name" value="TRANSCRIPTIONAL REGULATOR, MARR FAMILY"/>
    <property type="match status" value="1"/>
</dbReference>
<evidence type="ECO:0000256" key="1">
    <source>
        <dbReference type="SAM" id="MobiDB-lite"/>
    </source>
</evidence>
<dbReference type="PRINTS" id="PR00598">
    <property type="entry name" value="HTHMARR"/>
</dbReference>
<feature type="region of interest" description="Disordered" evidence="1">
    <location>
        <begin position="1"/>
        <end position="40"/>
    </location>
</feature>
<dbReference type="PROSITE" id="PS50995">
    <property type="entry name" value="HTH_MARR_2"/>
    <property type="match status" value="1"/>
</dbReference>
<organism evidence="3 4">
    <name type="scientific">Frankia torreyi</name>
    <dbReference type="NCBI Taxonomy" id="1856"/>
    <lineage>
        <taxon>Bacteria</taxon>
        <taxon>Bacillati</taxon>
        <taxon>Actinomycetota</taxon>
        <taxon>Actinomycetes</taxon>
        <taxon>Frankiales</taxon>
        <taxon>Frankiaceae</taxon>
        <taxon>Frankia</taxon>
    </lineage>
</organism>
<dbReference type="PATRIC" id="fig|1502723.3.peg.3190"/>
<reference evidence="4" key="1">
    <citation type="submission" date="2015-02" db="EMBL/GenBank/DDBJ databases">
        <title>Draft Genome of Frankia sp. CpI1-S.</title>
        <authorList>
            <person name="Oshone R.T."/>
            <person name="Ngom M."/>
            <person name="Ghodhbane-Gtari F."/>
            <person name="Gtari M."/>
            <person name="Morris K."/>
            <person name="Thomas K."/>
            <person name="Sen A."/>
            <person name="Tisa L.S."/>
        </authorList>
    </citation>
    <scope>NUCLEOTIDE SEQUENCE [LARGE SCALE GENOMIC DNA]</scope>
    <source>
        <strain evidence="4">CpI1-S</strain>
    </source>
</reference>
<dbReference type="SUPFAM" id="SSF46785">
    <property type="entry name" value="Winged helix' DNA-binding domain"/>
    <property type="match status" value="1"/>
</dbReference>
<dbReference type="AlphaFoldDB" id="A0A0D8BCH1"/>
<reference evidence="3 4" key="2">
    <citation type="journal article" date="2016" name="Genome Announc.">
        <title>Permanent Draft Genome Sequences for Two Variants of Frankia sp. Strain CpI1, the First Frankia Strain Isolated from Root Nodules of Comptonia peregrina.</title>
        <authorList>
            <person name="Oshone R."/>
            <person name="Hurst S.G.IV."/>
            <person name="Abebe-Akele F."/>
            <person name="Simpson S."/>
            <person name="Morris K."/>
            <person name="Thomas W.K."/>
            <person name="Tisa L.S."/>
        </authorList>
    </citation>
    <scope>NUCLEOTIDE SEQUENCE [LARGE SCALE GENOMIC DNA]</scope>
    <source>
        <strain evidence="4">CpI1-S</strain>
    </source>
</reference>
<name>A0A0D8BCH1_9ACTN</name>
<dbReference type="EMBL" id="JYFN01000029">
    <property type="protein sequence ID" value="KJE21978.1"/>
    <property type="molecule type" value="Genomic_DNA"/>
</dbReference>
<dbReference type="PANTHER" id="PTHR33164:SF95">
    <property type="entry name" value="TRANSCRIPTIONAL REGULATOR"/>
    <property type="match status" value="1"/>
</dbReference>
<dbReference type="RefSeq" id="WP_396229955.1">
    <property type="nucleotide sequence ID" value="NZ_JYFN01000029.1"/>
</dbReference>
<dbReference type="SMART" id="SM00347">
    <property type="entry name" value="HTH_MARR"/>
    <property type="match status" value="1"/>
</dbReference>
<protein>
    <submittedName>
        <fullName evidence="3">Transcriptional regulator, MarR family</fullName>
    </submittedName>
</protein>
<sequence>MLEHSGERLPGQRATGTATLSPQPAEPPSTSGVVDMSSHPGQLARRLQQVTYQLWTTTVSTETTPPQFVVLNSLLADPDIDQRTLGERASLDRSTVADVVARLVQRGLIRRVRDPRDGRRNVLRLTKRGESTHGQVADRIEQMNDKLLAPLSREEQGALLSMLTRIVDQGGPR</sequence>
<dbReference type="InterPro" id="IPR000835">
    <property type="entry name" value="HTH_MarR-typ"/>
</dbReference>
<dbReference type="Gene3D" id="1.10.10.10">
    <property type="entry name" value="Winged helix-like DNA-binding domain superfamily/Winged helix DNA-binding domain"/>
    <property type="match status" value="1"/>
</dbReference>
<dbReference type="InterPro" id="IPR039422">
    <property type="entry name" value="MarR/SlyA-like"/>
</dbReference>
<feature type="compositionally biased region" description="Polar residues" evidence="1">
    <location>
        <begin position="14"/>
        <end position="32"/>
    </location>
</feature>
<evidence type="ECO:0000313" key="4">
    <source>
        <dbReference type="Proteomes" id="UP000032545"/>
    </source>
</evidence>
<dbReference type="GO" id="GO:0003700">
    <property type="term" value="F:DNA-binding transcription factor activity"/>
    <property type="evidence" value="ECO:0007669"/>
    <property type="project" value="InterPro"/>
</dbReference>
<dbReference type="Proteomes" id="UP000032545">
    <property type="component" value="Unassembled WGS sequence"/>
</dbReference>
<comment type="caution">
    <text evidence="3">The sequence shown here is derived from an EMBL/GenBank/DDBJ whole genome shotgun (WGS) entry which is preliminary data.</text>
</comment>
<accession>A0A0D8BCH1</accession>
<feature type="domain" description="HTH marR-type" evidence="2">
    <location>
        <begin position="40"/>
        <end position="168"/>
    </location>
</feature>
<gene>
    <name evidence="3" type="ORF">FF36_03731</name>
</gene>